<dbReference type="Proteomes" id="UP001333710">
    <property type="component" value="Chromosome"/>
</dbReference>
<feature type="transmembrane region" description="Helical" evidence="1">
    <location>
        <begin position="180"/>
        <end position="201"/>
    </location>
</feature>
<evidence type="ECO:0000256" key="1">
    <source>
        <dbReference type="SAM" id="Phobius"/>
    </source>
</evidence>
<protein>
    <recommendedName>
        <fullName evidence="4">DUF998 domain-containing protein</fullName>
    </recommendedName>
</protein>
<sequence>MHRQINHKTMRLIIGLIAVLLAPMTWWLAEQPLSSISSSYWSDSRDIFVGSLITVGFFLSAYNGSGGSKDLEFYLSKLSCVFAIAIALFPTLGKGNNQAPPAWTESLSGVFGLIPDEVHLGASILLFACLIVMIWFFSMRAMAKGKSVRAWIYRSIAISMATGIILLQIIGSLAEWQNTTLWVEIWGLTLFGIGWLVAGAYKTEEPSAET</sequence>
<dbReference type="EMBL" id="AP027272">
    <property type="protein sequence ID" value="BDX08471.1"/>
    <property type="molecule type" value="Genomic_DNA"/>
</dbReference>
<feature type="transmembrane region" description="Helical" evidence="1">
    <location>
        <begin position="12"/>
        <end position="29"/>
    </location>
</feature>
<keyword evidence="1" id="KW-0472">Membrane</keyword>
<evidence type="ECO:0008006" key="4">
    <source>
        <dbReference type="Google" id="ProtNLM"/>
    </source>
</evidence>
<name>A0AA48HPA8_9ALTE</name>
<dbReference type="KEGG" id="pmaw:MACH26_39920"/>
<dbReference type="RefSeq" id="WP_338294539.1">
    <property type="nucleotide sequence ID" value="NZ_AP027272.1"/>
</dbReference>
<feature type="transmembrane region" description="Helical" evidence="1">
    <location>
        <begin position="74"/>
        <end position="93"/>
    </location>
</feature>
<evidence type="ECO:0000313" key="2">
    <source>
        <dbReference type="EMBL" id="BDX08471.1"/>
    </source>
</evidence>
<reference evidence="2" key="1">
    <citation type="submission" date="2023-01" db="EMBL/GenBank/DDBJ databases">
        <title>Complete genome sequence of Planctobacterium marinum strain Dej080120_11.</title>
        <authorList>
            <person name="Ueki S."/>
            <person name="Maruyama F."/>
        </authorList>
    </citation>
    <scope>NUCLEOTIDE SEQUENCE</scope>
    <source>
        <strain evidence="2">Dej080120_11</strain>
    </source>
</reference>
<feature type="transmembrane region" description="Helical" evidence="1">
    <location>
        <begin position="44"/>
        <end position="62"/>
    </location>
</feature>
<organism evidence="2 3">
    <name type="scientific">Planctobacterium marinum</name>
    <dbReference type="NCBI Taxonomy" id="1631968"/>
    <lineage>
        <taxon>Bacteria</taxon>
        <taxon>Pseudomonadati</taxon>
        <taxon>Pseudomonadota</taxon>
        <taxon>Gammaproteobacteria</taxon>
        <taxon>Alteromonadales</taxon>
        <taxon>Alteromonadaceae</taxon>
        <taxon>Planctobacterium</taxon>
    </lineage>
</organism>
<dbReference type="AlphaFoldDB" id="A0AA48HPA8"/>
<feature type="transmembrane region" description="Helical" evidence="1">
    <location>
        <begin position="151"/>
        <end position="174"/>
    </location>
</feature>
<proteinExistence type="predicted"/>
<accession>A0AA48HPA8</accession>
<keyword evidence="3" id="KW-1185">Reference proteome</keyword>
<keyword evidence="1" id="KW-0812">Transmembrane</keyword>
<keyword evidence="1" id="KW-1133">Transmembrane helix</keyword>
<evidence type="ECO:0000313" key="3">
    <source>
        <dbReference type="Proteomes" id="UP001333710"/>
    </source>
</evidence>
<gene>
    <name evidence="2" type="ORF">MACH26_39920</name>
</gene>
<feature type="transmembrane region" description="Helical" evidence="1">
    <location>
        <begin position="118"/>
        <end position="139"/>
    </location>
</feature>